<dbReference type="EMBL" id="VSRR010000052">
    <property type="protein sequence ID" value="MPC09018.1"/>
    <property type="molecule type" value="Genomic_DNA"/>
</dbReference>
<reference evidence="2 3" key="1">
    <citation type="submission" date="2019-05" db="EMBL/GenBank/DDBJ databases">
        <title>Another draft genome of Portunus trituberculatus and its Hox gene families provides insights of decapod evolution.</title>
        <authorList>
            <person name="Jeong J.-H."/>
            <person name="Song I."/>
            <person name="Kim S."/>
            <person name="Choi T."/>
            <person name="Kim D."/>
            <person name="Ryu S."/>
            <person name="Kim W."/>
        </authorList>
    </citation>
    <scope>NUCLEOTIDE SEQUENCE [LARGE SCALE GENOMIC DNA]</scope>
    <source>
        <tissue evidence="2">Muscle</tissue>
    </source>
</reference>
<keyword evidence="3" id="KW-1185">Reference proteome</keyword>
<feature type="region of interest" description="Disordered" evidence="1">
    <location>
        <begin position="1"/>
        <end position="21"/>
    </location>
</feature>
<dbReference type="AlphaFoldDB" id="A0A5B7CIJ1"/>
<sequence length="157" mass="16904">MTVACGGHTRRGTCHRASHTATPATTHSLAAVLQLPRIGQSLKATEGCGEGRREGGWGAAQGAPAPAGVDVRTGLTVPWLECLACWFEKEVHVHVSTPHVPAKASSTLTSFHEHFTDHLTVLVFFAASLVFTTARRPPLQWRLMCLLKPLLYTQGSN</sequence>
<dbReference type="Proteomes" id="UP000324222">
    <property type="component" value="Unassembled WGS sequence"/>
</dbReference>
<gene>
    <name evidence="2" type="ORF">E2C01_001620</name>
</gene>
<evidence type="ECO:0000256" key="1">
    <source>
        <dbReference type="SAM" id="MobiDB-lite"/>
    </source>
</evidence>
<protein>
    <submittedName>
        <fullName evidence="2">Uncharacterized protein</fullName>
    </submittedName>
</protein>
<comment type="caution">
    <text evidence="2">The sequence shown here is derived from an EMBL/GenBank/DDBJ whole genome shotgun (WGS) entry which is preliminary data.</text>
</comment>
<proteinExistence type="predicted"/>
<organism evidence="2 3">
    <name type="scientific">Portunus trituberculatus</name>
    <name type="common">Swimming crab</name>
    <name type="synonym">Neptunus trituberculatus</name>
    <dbReference type="NCBI Taxonomy" id="210409"/>
    <lineage>
        <taxon>Eukaryota</taxon>
        <taxon>Metazoa</taxon>
        <taxon>Ecdysozoa</taxon>
        <taxon>Arthropoda</taxon>
        <taxon>Crustacea</taxon>
        <taxon>Multicrustacea</taxon>
        <taxon>Malacostraca</taxon>
        <taxon>Eumalacostraca</taxon>
        <taxon>Eucarida</taxon>
        <taxon>Decapoda</taxon>
        <taxon>Pleocyemata</taxon>
        <taxon>Brachyura</taxon>
        <taxon>Eubrachyura</taxon>
        <taxon>Portunoidea</taxon>
        <taxon>Portunidae</taxon>
        <taxon>Portuninae</taxon>
        <taxon>Portunus</taxon>
    </lineage>
</organism>
<evidence type="ECO:0000313" key="3">
    <source>
        <dbReference type="Proteomes" id="UP000324222"/>
    </source>
</evidence>
<accession>A0A5B7CIJ1</accession>
<name>A0A5B7CIJ1_PORTR</name>
<evidence type="ECO:0000313" key="2">
    <source>
        <dbReference type="EMBL" id="MPC09018.1"/>
    </source>
</evidence>
<feature type="compositionally biased region" description="Basic residues" evidence="1">
    <location>
        <begin position="8"/>
        <end position="18"/>
    </location>
</feature>